<accession>A0A9W6YKW1</accession>
<keyword evidence="3" id="KW-1185">Reference proteome</keyword>
<name>A0A9W6YKW1_9STRA</name>
<dbReference type="EMBL" id="BSXW01012509">
    <property type="protein sequence ID" value="GMF65861.1"/>
    <property type="molecule type" value="Genomic_DNA"/>
</dbReference>
<dbReference type="AlphaFoldDB" id="A0A9W6YKW1"/>
<dbReference type="OrthoDB" id="153872at2759"/>
<protein>
    <submittedName>
        <fullName evidence="2">Unnamed protein product</fullName>
    </submittedName>
</protein>
<proteinExistence type="predicted"/>
<evidence type="ECO:0000313" key="3">
    <source>
        <dbReference type="Proteomes" id="UP001165083"/>
    </source>
</evidence>
<organism evidence="2 3">
    <name type="scientific">Phytophthora lilii</name>
    <dbReference type="NCBI Taxonomy" id="2077276"/>
    <lineage>
        <taxon>Eukaryota</taxon>
        <taxon>Sar</taxon>
        <taxon>Stramenopiles</taxon>
        <taxon>Oomycota</taxon>
        <taxon>Peronosporomycetes</taxon>
        <taxon>Peronosporales</taxon>
        <taxon>Peronosporaceae</taxon>
        <taxon>Phytophthora</taxon>
    </lineage>
</organism>
<comment type="caution">
    <text evidence="2">The sequence shown here is derived from an EMBL/GenBank/DDBJ whole genome shotgun (WGS) entry which is preliminary data.</text>
</comment>
<sequence length="139" mass="15294">MMNPLSPIEESKPAMCLSPQEKLKSAGAQRSKRSHAAGVLAGASDAKKARLDDMFKNEFELDLDGWISDDYLRAMDFDDRLSQDIDWVAHDEMDLALSMDALAQDHTTSDEVNDFGFGPSFLRGGLAFEDPAEMASTFG</sequence>
<evidence type="ECO:0000313" key="2">
    <source>
        <dbReference type="EMBL" id="GMF65861.1"/>
    </source>
</evidence>
<feature type="region of interest" description="Disordered" evidence="1">
    <location>
        <begin position="1"/>
        <end position="39"/>
    </location>
</feature>
<gene>
    <name evidence="2" type="ORF">Plil01_001845400</name>
</gene>
<evidence type="ECO:0000256" key="1">
    <source>
        <dbReference type="SAM" id="MobiDB-lite"/>
    </source>
</evidence>
<dbReference type="Proteomes" id="UP001165083">
    <property type="component" value="Unassembled WGS sequence"/>
</dbReference>
<reference evidence="2" key="1">
    <citation type="submission" date="2023-04" db="EMBL/GenBank/DDBJ databases">
        <title>Phytophthora lilii NBRC 32176.</title>
        <authorList>
            <person name="Ichikawa N."/>
            <person name="Sato H."/>
            <person name="Tonouchi N."/>
        </authorList>
    </citation>
    <scope>NUCLEOTIDE SEQUENCE</scope>
    <source>
        <strain evidence="2">NBRC 32176</strain>
    </source>
</reference>